<gene>
    <name evidence="2" type="ORF">JNB61_07995</name>
</gene>
<feature type="chain" id="PRO_5045843289" description="Lipoprotein" evidence="1">
    <location>
        <begin position="22"/>
        <end position="129"/>
    </location>
</feature>
<sequence>MRRAAASVLSVALLLAGGVMAGCSAGVDIDAPGKELMDQAHQVANEALVAAATTGLQALQAAGGITEDAVRDALEKAGAAEVETRVVGDSLLFGAEVPGGCVYGSVGASGTVSIDLGGVNADGGCLREG</sequence>
<reference evidence="2 3" key="1">
    <citation type="journal article" date="2021" name="MBio">
        <title>Poor Competitiveness of Bradyrhizobium in Pigeon Pea Root Colonization in Indian Soils.</title>
        <authorList>
            <person name="Chalasani D."/>
            <person name="Basu A."/>
            <person name="Pullabhotla S.V.S.R.N."/>
            <person name="Jorrin B."/>
            <person name="Neal A.L."/>
            <person name="Poole P.S."/>
            <person name="Podile A.R."/>
            <person name="Tkacz A."/>
        </authorList>
    </citation>
    <scope>NUCLEOTIDE SEQUENCE [LARGE SCALE GENOMIC DNA]</scope>
    <source>
        <strain evidence="2 3">HU12</strain>
    </source>
</reference>
<dbReference type="Proteomes" id="UP000777440">
    <property type="component" value="Unassembled WGS sequence"/>
</dbReference>
<evidence type="ECO:0000256" key="1">
    <source>
        <dbReference type="SAM" id="SignalP"/>
    </source>
</evidence>
<comment type="caution">
    <text evidence="2">The sequence shown here is derived from an EMBL/GenBank/DDBJ whole genome shotgun (WGS) entry which is preliminary data.</text>
</comment>
<feature type="signal peptide" evidence="1">
    <location>
        <begin position="1"/>
        <end position="21"/>
    </location>
</feature>
<proteinExistence type="predicted"/>
<evidence type="ECO:0000313" key="3">
    <source>
        <dbReference type="Proteomes" id="UP000777440"/>
    </source>
</evidence>
<accession>A0ABS7HYV3</accession>
<evidence type="ECO:0008006" key="4">
    <source>
        <dbReference type="Google" id="ProtNLM"/>
    </source>
</evidence>
<dbReference type="EMBL" id="JAEUAX010000003">
    <property type="protein sequence ID" value="MBW9109710.1"/>
    <property type="molecule type" value="Genomic_DNA"/>
</dbReference>
<keyword evidence="3" id="KW-1185">Reference proteome</keyword>
<keyword evidence="1" id="KW-0732">Signal</keyword>
<organism evidence="2 3">
    <name type="scientific">Microbacterium ureisolvens</name>
    <dbReference type="NCBI Taxonomy" id="2781186"/>
    <lineage>
        <taxon>Bacteria</taxon>
        <taxon>Bacillati</taxon>
        <taxon>Actinomycetota</taxon>
        <taxon>Actinomycetes</taxon>
        <taxon>Micrococcales</taxon>
        <taxon>Microbacteriaceae</taxon>
        <taxon>Microbacterium</taxon>
    </lineage>
</organism>
<name>A0ABS7HYV3_9MICO</name>
<dbReference type="RefSeq" id="WP_220339278.1">
    <property type="nucleotide sequence ID" value="NZ_JAEUAX010000003.1"/>
</dbReference>
<protein>
    <recommendedName>
        <fullName evidence="4">Lipoprotein</fullName>
    </recommendedName>
</protein>
<dbReference type="PROSITE" id="PS51257">
    <property type="entry name" value="PROKAR_LIPOPROTEIN"/>
    <property type="match status" value="1"/>
</dbReference>
<evidence type="ECO:0000313" key="2">
    <source>
        <dbReference type="EMBL" id="MBW9109710.1"/>
    </source>
</evidence>